<feature type="compositionally biased region" description="Low complexity" evidence="1">
    <location>
        <begin position="178"/>
        <end position="187"/>
    </location>
</feature>
<keyword evidence="3" id="KW-1185">Reference proteome</keyword>
<evidence type="ECO:0000256" key="1">
    <source>
        <dbReference type="SAM" id="MobiDB-lite"/>
    </source>
</evidence>
<dbReference type="EMBL" id="MU001686">
    <property type="protein sequence ID" value="KAF2455663.1"/>
    <property type="molecule type" value="Genomic_DNA"/>
</dbReference>
<evidence type="ECO:0000313" key="2">
    <source>
        <dbReference type="EMBL" id="KAF2455663.1"/>
    </source>
</evidence>
<feature type="region of interest" description="Disordered" evidence="1">
    <location>
        <begin position="168"/>
        <end position="197"/>
    </location>
</feature>
<name>A0A6A6NWM5_9PEZI</name>
<dbReference type="AlphaFoldDB" id="A0A6A6NWM5"/>
<feature type="region of interest" description="Disordered" evidence="1">
    <location>
        <begin position="24"/>
        <end position="43"/>
    </location>
</feature>
<accession>A0A6A6NWM5</accession>
<proteinExistence type="predicted"/>
<feature type="compositionally biased region" description="Basic and acidic residues" evidence="1">
    <location>
        <begin position="188"/>
        <end position="197"/>
    </location>
</feature>
<feature type="compositionally biased region" description="Basic residues" evidence="1">
    <location>
        <begin position="33"/>
        <end position="42"/>
    </location>
</feature>
<reference evidence="2" key="1">
    <citation type="journal article" date="2020" name="Stud. Mycol.">
        <title>101 Dothideomycetes genomes: a test case for predicting lifestyles and emergence of pathogens.</title>
        <authorList>
            <person name="Haridas S."/>
            <person name="Albert R."/>
            <person name="Binder M."/>
            <person name="Bloem J."/>
            <person name="Labutti K."/>
            <person name="Salamov A."/>
            <person name="Andreopoulos B."/>
            <person name="Baker S."/>
            <person name="Barry K."/>
            <person name="Bills G."/>
            <person name="Bluhm B."/>
            <person name="Cannon C."/>
            <person name="Castanera R."/>
            <person name="Culley D."/>
            <person name="Daum C."/>
            <person name="Ezra D."/>
            <person name="Gonzalez J."/>
            <person name="Henrissat B."/>
            <person name="Kuo A."/>
            <person name="Liang C."/>
            <person name="Lipzen A."/>
            <person name="Lutzoni F."/>
            <person name="Magnuson J."/>
            <person name="Mondo S."/>
            <person name="Nolan M."/>
            <person name="Ohm R."/>
            <person name="Pangilinan J."/>
            <person name="Park H.-J."/>
            <person name="Ramirez L."/>
            <person name="Alfaro M."/>
            <person name="Sun H."/>
            <person name="Tritt A."/>
            <person name="Yoshinaga Y."/>
            <person name="Zwiers L.-H."/>
            <person name="Turgeon B."/>
            <person name="Goodwin S."/>
            <person name="Spatafora J."/>
            <person name="Crous P."/>
            <person name="Grigoriev I."/>
        </authorList>
    </citation>
    <scope>NUCLEOTIDE SEQUENCE</scope>
    <source>
        <strain evidence="2">ATCC 16933</strain>
    </source>
</reference>
<protein>
    <submittedName>
        <fullName evidence="2">Uncharacterized protein</fullName>
    </submittedName>
</protein>
<organism evidence="2 3">
    <name type="scientific">Lineolata rhizophorae</name>
    <dbReference type="NCBI Taxonomy" id="578093"/>
    <lineage>
        <taxon>Eukaryota</taxon>
        <taxon>Fungi</taxon>
        <taxon>Dikarya</taxon>
        <taxon>Ascomycota</taxon>
        <taxon>Pezizomycotina</taxon>
        <taxon>Dothideomycetes</taxon>
        <taxon>Dothideomycetes incertae sedis</taxon>
        <taxon>Lineolatales</taxon>
        <taxon>Lineolataceae</taxon>
        <taxon>Lineolata</taxon>
    </lineage>
</organism>
<gene>
    <name evidence="2" type="ORF">BDY21DRAFT_349990</name>
</gene>
<dbReference type="Proteomes" id="UP000799766">
    <property type="component" value="Unassembled WGS sequence"/>
</dbReference>
<sequence length="323" mass="34430">MAVLAGQQADALVLWGAAAPADWGGHGGAGRGGGRHRRGGGRWRREEARRRIVGFVSGAGGCLEGEGERGLLGRGGPVDVLGALRGRVEEGRVNVLAVEVVFVEGGGRVAPLHGRGERDGRLGRGRRGREGGGDGYVMVSFMRLYESLAWEEVGVARRGRVVDASGTKQGTKAEALQGGRCSSGSASRGRERQRGRRCMQDARLRHTVLAILDVGQVLQSRAVEGSERLAGGEVTGRHGAAAANGSPVRSLLLCMRGGHDAGDRRPDAWPRFCGPLRAFRLARACLAACRAVWTVNRRLRTTEESKAPGVILLDRTRRAEGWR</sequence>
<evidence type="ECO:0000313" key="3">
    <source>
        <dbReference type="Proteomes" id="UP000799766"/>
    </source>
</evidence>